<dbReference type="Pfam" id="PF00702">
    <property type="entry name" value="Hydrolase"/>
    <property type="match status" value="1"/>
</dbReference>
<protein>
    <recommendedName>
        <fullName evidence="3">(S)-2-haloacid dehalogenase</fullName>
        <ecNumber evidence="3">3.8.1.2</ecNumber>
    </recommendedName>
    <alternativeName>
        <fullName evidence="3">2-haloalkanoic acid dehalogenase</fullName>
    </alternativeName>
    <alternativeName>
        <fullName evidence="3">Halocarboxylic acid halidohydrolase</fullName>
    </alternativeName>
    <alternativeName>
        <fullName evidence="3">L-2-haloacid dehalogenase</fullName>
    </alternativeName>
</protein>
<dbReference type="SUPFAM" id="SSF56784">
    <property type="entry name" value="HAD-like"/>
    <property type="match status" value="1"/>
</dbReference>
<evidence type="ECO:0000313" key="4">
    <source>
        <dbReference type="EMBL" id="SFK65288.1"/>
    </source>
</evidence>
<dbReference type="AlphaFoldDB" id="A0A1I4B8V4"/>
<dbReference type="InterPro" id="IPR051540">
    <property type="entry name" value="S-2-haloacid_dehalogenase"/>
</dbReference>
<dbReference type="OrthoDB" id="7989657at2"/>
<dbReference type="SFLD" id="SFLDG01135">
    <property type="entry name" value="C1.5.6:_HAD__Beta-PGM__Phospha"/>
    <property type="match status" value="1"/>
</dbReference>
<dbReference type="EMBL" id="FOSQ01000005">
    <property type="protein sequence ID" value="SFK65288.1"/>
    <property type="molecule type" value="Genomic_DNA"/>
</dbReference>
<dbReference type="NCBIfam" id="TIGR01493">
    <property type="entry name" value="HAD-SF-IA-v2"/>
    <property type="match status" value="1"/>
</dbReference>
<dbReference type="STRING" id="1123062.SAMN02745775_10593"/>
<proteinExistence type="inferred from homology"/>
<reference evidence="4 5" key="1">
    <citation type="submission" date="2016-10" db="EMBL/GenBank/DDBJ databases">
        <authorList>
            <person name="de Groot N.N."/>
        </authorList>
    </citation>
    <scope>NUCLEOTIDE SEQUENCE [LARGE SCALE GENOMIC DNA]</scope>
    <source>
        <strain evidence="4 5">DSM 19981</strain>
    </source>
</reference>
<dbReference type="InterPro" id="IPR036412">
    <property type="entry name" value="HAD-like_sf"/>
</dbReference>
<dbReference type="Gene3D" id="3.40.50.1000">
    <property type="entry name" value="HAD superfamily/HAD-like"/>
    <property type="match status" value="1"/>
</dbReference>
<dbReference type="InterPro" id="IPR023214">
    <property type="entry name" value="HAD_sf"/>
</dbReference>
<accession>A0A1I4B8V4</accession>
<keyword evidence="5" id="KW-1185">Reference proteome</keyword>
<organism evidence="4 5">
    <name type="scientific">Falsiroseomonas stagni DSM 19981</name>
    <dbReference type="NCBI Taxonomy" id="1123062"/>
    <lineage>
        <taxon>Bacteria</taxon>
        <taxon>Pseudomonadati</taxon>
        <taxon>Pseudomonadota</taxon>
        <taxon>Alphaproteobacteria</taxon>
        <taxon>Acetobacterales</taxon>
        <taxon>Roseomonadaceae</taxon>
        <taxon>Falsiroseomonas</taxon>
    </lineage>
</organism>
<dbReference type="SFLD" id="SFLDS00003">
    <property type="entry name" value="Haloacid_Dehalogenase"/>
    <property type="match status" value="1"/>
</dbReference>
<dbReference type="Gene3D" id="1.10.150.240">
    <property type="entry name" value="Putative phosphatase, domain 2"/>
    <property type="match status" value="1"/>
</dbReference>
<dbReference type="EC" id="3.8.1.2" evidence="3"/>
<keyword evidence="2 3" id="KW-0378">Hydrolase</keyword>
<evidence type="ECO:0000256" key="3">
    <source>
        <dbReference type="RuleBase" id="RU368077"/>
    </source>
</evidence>
<dbReference type="NCBIfam" id="TIGR01428">
    <property type="entry name" value="HAD_type_II"/>
    <property type="match status" value="1"/>
</dbReference>
<dbReference type="RefSeq" id="WP_092960625.1">
    <property type="nucleotide sequence ID" value="NZ_FOSQ01000005.1"/>
</dbReference>
<evidence type="ECO:0000256" key="2">
    <source>
        <dbReference type="ARBA" id="ARBA00022801"/>
    </source>
</evidence>
<evidence type="ECO:0000256" key="1">
    <source>
        <dbReference type="ARBA" id="ARBA00008106"/>
    </source>
</evidence>
<name>A0A1I4B8V4_9PROT</name>
<gene>
    <name evidence="4" type="ORF">SAMN02745775_10593</name>
</gene>
<dbReference type="GO" id="GO:0018784">
    <property type="term" value="F:(S)-2-haloacid dehalogenase activity"/>
    <property type="evidence" value="ECO:0007669"/>
    <property type="project" value="UniProtKB-UniRule"/>
</dbReference>
<dbReference type="SFLD" id="SFLDG01129">
    <property type="entry name" value="C1.5:_HAD__Beta-PGM__Phosphata"/>
    <property type="match status" value="1"/>
</dbReference>
<comment type="similarity">
    <text evidence="1 3">Belongs to the HAD-like hydrolase superfamily. S-2-haloalkanoic acid dehalogenase family.</text>
</comment>
<dbReference type="InterPro" id="IPR006328">
    <property type="entry name" value="2-HAD"/>
</dbReference>
<comment type="function">
    <text evidence="3">Catalyzes the hydrolytic dehalogenation of small (S)-2-haloalkanoic acids to yield the corresponding (R)-2-hydroxyalkanoic acids.</text>
</comment>
<dbReference type="PANTHER" id="PTHR43316:SF3">
    <property type="entry name" value="HALOACID DEHALOGENASE, TYPE II (AFU_ORTHOLOGUE AFUA_2G07750)-RELATED"/>
    <property type="match status" value="1"/>
</dbReference>
<evidence type="ECO:0000313" key="5">
    <source>
        <dbReference type="Proteomes" id="UP000199473"/>
    </source>
</evidence>
<dbReference type="Proteomes" id="UP000199473">
    <property type="component" value="Unassembled WGS sequence"/>
</dbReference>
<dbReference type="SFLD" id="SFLDF00045">
    <property type="entry name" value="2-haloacid_dehalogenase"/>
    <property type="match status" value="1"/>
</dbReference>
<dbReference type="InterPro" id="IPR006439">
    <property type="entry name" value="HAD-SF_hydro_IA"/>
</dbReference>
<dbReference type="InterPro" id="IPR023198">
    <property type="entry name" value="PGP-like_dom2"/>
</dbReference>
<dbReference type="PANTHER" id="PTHR43316">
    <property type="entry name" value="HYDROLASE, HALOACID DELAHOGENASE-RELATED"/>
    <property type="match status" value="1"/>
</dbReference>
<comment type="catalytic activity">
    <reaction evidence="3">
        <text>an (S)-2-haloacid + H2O = a (2R)-2-hydroxycarboxylate + a halide anion + H(+)</text>
        <dbReference type="Rhea" id="RHEA:11192"/>
        <dbReference type="ChEBI" id="CHEBI:15377"/>
        <dbReference type="ChEBI" id="CHEBI:15378"/>
        <dbReference type="ChEBI" id="CHEBI:16042"/>
        <dbReference type="ChEBI" id="CHEBI:58314"/>
        <dbReference type="ChEBI" id="CHEBI:137405"/>
        <dbReference type="EC" id="3.8.1.2"/>
    </reaction>
</comment>
<sequence>MASPPAPRPTAVGACVFDAYGTLLDVHAAVGGHAARIGGPGGDAGGGKAAALSALWRAKQLEYSWILSQTGDYEDFAALTERALDVAMATHGIADAGLRQALLAAYQELDAFPDAAPALAALRAKGVATAILSNGSPAMLAAAVGAAGLAPWLDAVLSVDDLRIYKPAPRVYALAAMRFGCAPRDIVFISGNAWDAYGAARFGCRVYWLNRTPHNGERQPEEYGLDRLAEGRIASLAELPDRIL</sequence>
<dbReference type="PRINTS" id="PR00413">
    <property type="entry name" value="HADHALOGNASE"/>
</dbReference>